<feature type="site" description="Important for catalytic activity" evidence="5">
    <location>
        <position position="135"/>
    </location>
</feature>
<evidence type="ECO:0000256" key="6">
    <source>
        <dbReference type="PIRSR" id="PIRSR000105-2"/>
    </source>
</evidence>
<feature type="binding site" evidence="6">
    <location>
        <position position="31"/>
    </location>
    <ligand>
        <name>NAD(+)</name>
        <dbReference type="ChEBI" id="CHEBI:57540"/>
    </ligand>
</feature>
<evidence type="ECO:0000259" key="7">
    <source>
        <dbReference type="Pfam" id="PF00725"/>
    </source>
</evidence>
<reference evidence="9 10" key="1">
    <citation type="submission" date="2018-08" db="EMBL/GenBank/DDBJ databases">
        <title>A genome reference for cultivated species of the human gut microbiota.</title>
        <authorList>
            <person name="Zou Y."/>
            <person name="Xue W."/>
            <person name="Luo G."/>
        </authorList>
    </citation>
    <scope>NUCLEOTIDE SEQUENCE [LARGE SCALE GENOMIC DNA]</scope>
    <source>
        <strain evidence="9 10">AM28-39</strain>
    </source>
</reference>
<dbReference type="InterPro" id="IPR022694">
    <property type="entry name" value="3-OHacyl-CoA_DH"/>
</dbReference>
<feature type="domain" description="3-hydroxyacyl-CoA dehydrogenase NAD binding" evidence="8">
    <location>
        <begin position="2"/>
        <end position="178"/>
    </location>
</feature>
<dbReference type="GO" id="GO:0070403">
    <property type="term" value="F:NAD+ binding"/>
    <property type="evidence" value="ECO:0007669"/>
    <property type="project" value="InterPro"/>
</dbReference>
<dbReference type="GO" id="GO:0006635">
    <property type="term" value="P:fatty acid beta-oxidation"/>
    <property type="evidence" value="ECO:0007669"/>
    <property type="project" value="TreeGrafter"/>
</dbReference>
<organism evidence="9 10">
    <name type="scientific">Coprococcus catus</name>
    <dbReference type="NCBI Taxonomy" id="116085"/>
    <lineage>
        <taxon>Bacteria</taxon>
        <taxon>Bacillati</taxon>
        <taxon>Bacillota</taxon>
        <taxon>Clostridia</taxon>
        <taxon>Lachnospirales</taxon>
        <taxon>Lachnospiraceae</taxon>
        <taxon>Coprococcus</taxon>
    </lineage>
</organism>
<dbReference type="InterPro" id="IPR013328">
    <property type="entry name" value="6PGD_dom2"/>
</dbReference>
<feature type="binding site" evidence="6">
    <location>
        <begin position="7"/>
        <end position="12"/>
    </location>
    <ligand>
        <name>NAD(+)</name>
        <dbReference type="ChEBI" id="CHEBI:57540"/>
    </ligand>
</feature>
<evidence type="ECO:0000256" key="4">
    <source>
        <dbReference type="ARBA" id="ARBA00067747"/>
    </source>
</evidence>
<dbReference type="AlphaFoldDB" id="A0A3E2XR41"/>
<comment type="caution">
    <text evidence="9">The sequence shown here is derived from an EMBL/GenBank/DDBJ whole genome shotgun (WGS) entry which is preliminary data.</text>
</comment>
<dbReference type="Proteomes" id="UP000261231">
    <property type="component" value="Unassembled WGS sequence"/>
</dbReference>
<accession>A0A3E2XR41</accession>
<dbReference type="EMBL" id="QVFD01000001">
    <property type="protein sequence ID" value="RGC51309.1"/>
    <property type="molecule type" value="Genomic_DNA"/>
</dbReference>
<evidence type="ECO:0000313" key="10">
    <source>
        <dbReference type="Proteomes" id="UP000261231"/>
    </source>
</evidence>
<dbReference type="Pfam" id="PF02737">
    <property type="entry name" value="3HCDH_N"/>
    <property type="match status" value="1"/>
</dbReference>
<evidence type="ECO:0000259" key="8">
    <source>
        <dbReference type="Pfam" id="PF02737"/>
    </source>
</evidence>
<dbReference type="RefSeq" id="WP_015515167.1">
    <property type="nucleotide sequence ID" value="NZ_JAJCNA010000009.1"/>
</dbReference>
<comment type="pathway">
    <text evidence="1">Lipid metabolism; butanoate metabolism.</text>
</comment>
<dbReference type="SUPFAM" id="SSF51735">
    <property type="entry name" value="NAD(P)-binding Rossmann-fold domains"/>
    <property type="match status" value="1"/>
</dbReference>
<proteinExistence type="inferred from homology"/>
<dbReference type="OrthoDB" id="9771883at2"/>
<gene>
    <name evidence="9" type="ORF">DW747_02110</name>
</gene>
<dbReference type="Gene3D" id="3.40.50.720">
    <property type="entry name" value="NAD(P)-binding Rossmann-like Domain"/>
    <property type="match status" value="1"/>
</dbReference>
<feature type="binding site" evidence="6">
    <location>
        <position position="269"/>
    </location>
    <ligand>
        <name>NAD(+)</name>
        <dbReference type="ChEBI" id="CHEBI:57540"/>
    </ligand>
</feature>
<name>A0A3E2XR41_9FIRM</name>
<feature type="binding site" evidence="6">
    <location>
        <position position="89"/>
    </location>
    <ligand>
        <name>NAD(+)</name>
        <dbReference type="ChEBI" id="CHEBI:57540"/>
    </ligand>
</feature>
<dbReference type="InterPro" id="IPR036291">
    <property type="entry name" value="NAD(P)-bd_dom_sf"/>
</dbReference>
<evidence type="ECO:0000256" key="5">
    <source>
        <dbReference type="PIRSR" id="PIRSR000105-1"/>
    </source>
</evidence>
<dbReference type="InterPro" id="IPR006180">
    <property type="entry name" value="3-OHacyl-CoA_DH_CS"/>
</dbReference>
<dbReference type="Gene3D" id="1.10.1040.10">
    <property type="entry name" value="N-(1-d-carboxylethyl)-l-norvaline Dehydrogenase, domain 2"/>
    <property type="match status" value="1"/>
</dbReference>
<dbReference type="PANTHER" id="PTHR48075:SF5">
    <property type="entry name" value="3-HYDROXYBUTYRYL-COA DEHYDROGENASE"/>
    <property type="match status" value="1"/>
</dbReference>
<keyword evidence="3 9" id="KW-0560">Oxidoreductase</keyword>
<keyword evidence="6" id="KW-0520">NAD</keyword>
<feature type="domain" description="3-hydroxyacyl-CoA dehydrogenase C-terminal" evidence="7">
    <location>
        <begin position="181"/>
        <end position="277"/>
    </location>
</feature>
<evidence type="ECO:0000256" key="3">
    <source>
        <dbReference type="ARBA" id="ARBA00023002"/>
    </source>
</evidence>
<dbReference type="InterPro" id="IPR006176">
    <property type="entry name" value="3-OHacyl-CoA_DH_NAD-bd"/>
</dbReference>
<evidence type="ECO:0000313" key="9">
    <source>
        <dbReference type="EMBL" id="RGC51309.1"/>
    </source>
</evidence>
<comment type="similarity">
    <text evidence="2">Belongs to the 3-hydroxyacyl-CoA dehydrogenase family.</text>
</comment>
<dbReference type="GO" id="GO:0019605">
    <property type="term" value="P:butyrate metabolic process"/>
    <property type="evidence" value="ECO:0007669"/>
    <property type="project" value="UniProtKB-UniPathway"/>
</dbReference>
<keyword evidence="10" id="KW-1185">Reference proteome</keyword>
<dbReference type="InterPro" id="IPR008927">
    <property type="entry name" value="6-PGluconate_DH-like_C_sf"/>
</dbReference>
<feature type="binding site" evidence="6">
    <location>
        <position position="138"/>
    </location>
    <ligand>
        <name>NAD(+)</name>
        <dbReference type="ChEBI" id="CHEBI:57540"/>
    </ligand>
</feature>
<dbReference type="InterPro" id="IPR006108">
    <property type="entry name" value="3HC_DH_C"/>
</dbReference>
<dbReference type="PIRSF" id="PIRSF000105">
    <property type="entry name" value="HCDH"/>
    <property type="match status" value="1"/>
</dbReference>
<dbReference type="PANTHER" id="PTHR48075">
    <property type="entry name" value="3-HYDROXYACYL-COA DEHYDROGENASE FAMILY PROTEIN"/>
    <property type="match status" value="1"/>
</dbReference>
<feature type="binding site" evidence="6">
    <location>
        <position position="116"/>
    </location>
    <ligand>
        <name>NAD(+)</name>
        <dbReference type="ChEBI" id="CHEBI:57540"/>
    </ligand>
</feature>
<evidence type="ECO:0000256" key="1">
    <source>
        <dbReference type="ARBA" id="ARBA00005086"/>
    </source>
</evidence>
<dbReference type="GO" id="GO:0008691">
    <property type="term" value="F:3-hydroxybutyryl-CoA dehydrogenase activity"/>
    <property type="evidence" value="ECO:0007669"/>
    <property type="project" value="TreeGrafter"/>
</dbReference>
<dbReference type="UniPathway" id="UPA00863"/>
<dbReference type="Pfam" id="PF00725">
    <property type="entry name" value="3HCDH"/>
    <property type="match status" value="1"/>
</dbReference>
<dbReference type="SUPFAM" id="SSF48179">
    <property type="entry name" value="6-phosphogluconate dehydrogenase C-terminal domain-like"/>
    <property type="match status" value="1"/>
</dbReference>
<dbReference type="FunFam" id="3.40.50.720:FF:000009">
    <property type="entry name" value="Fatty oxidation complex, alpha subunit"/>
    <property type="match status" value="1"/>
</dbReference>
<feature type="binding site" evidence="6">
    <location>
        <position position="94"/>
    </location>
    <ligand>
        <name>NAD(+)</name>
        <dbReference type="ChEBI" id="CHEBI:57540"/>
    </ligand>
</feature>
<protein>
    <recommendedName>
        <fullName evidence="4">3-hydroxybutyryl-CoA dehydrogenase</fullName>
    </recommendedName>
</protein>
<evidence type="ECO:0000256" key="2">
    <source>
        <dbReference type="ARBA" id="ARBA00009463"/>
    </source>
</evidence>
<sequence>MKIGILGAGAMGSGIAQVFAMNGNYSIYLCDLTEELAEKGKKSIDKTLAYQVKKGKMTDSEKNAILDRITIGTKEIFKDADLIIEAVKENMQIKKETFKELDSIVPANCMFASNTSSLSVTEMSNGLSRPVIGMHFFNPAPVMQLVEVIRGELSTDEQVAKIIEIAKDIGKDPVEVNESAGFAVNRILGPMLNEAIYELYEGVASMEDIDKAMRLGTNMPMGPFQLADYVGLDICLALMETLQHELGSDKYSPCPLLRKMVRAGKLGVKTGIGFYDYRR</sequence>
<dbReference type="PROSITE" id="PS00067">
    <property type="entry name" value="3HCDH"/>
    <property type="match status" value="1"/>
</dbReference>